<dbReference type="KEGG" id="hae:halTADL_1722"/>
<keyword evidence="3" id="KW-1185">Reference proteome</keyword>
<name>A0A1H6R6C3_9EURY</name>
<evidence type="ECO:0000313" key="3">
    <source>
        <dbReference type="Proteomes" id="UP000198888"/>
    </source>
</evidence>
<feature type="transmembrane region" description="Helical" evidence="1">
    <location>
        <begin position="6"/>
        <end position="36"/>
    </location>
</feature>
<keyword evidence="1" id="KW-0812">Transmembrane</keyword>
<dbReference type="Proteomes" id="UP000198888">
    <property type="component" value="Unassembled WGS sequence"/>
</dbReference>
<evidence type="ECO:0000313" key="2">
    <source>
        <dbReference type="EMBL" id="SEI50016.1"/>
    </source>
</evidence>
<keyword evidence="1" id="KW-0472">Membrane</keyword>
<protein>
    <submittedName>
        <fullName evidence="2">Uncharacterized protein</fullName>
    </submittedName>
</protein>
<proteinExistence type="predicted"/>
<gene>
    <name evidence="2" type="ORF">SAMN05444271_101243</name>
</gene>
<dbReference type="RefSeq" id="WP_089670740.1">
    <property type="nucleotide sequence ID" value="NZ_FNYR01000001.1"/>
</dbReference>
<accession>A0A2H4Q297</accession>
<evidence type="ECO:0000256" key="1">
    <source>
        <dbReference type="SAM" id="Phobius"/>
    </source>
</evidence>
<organism evidence="2 3">
    <name type="scientific">Halohasta litchfieldiae</name>
    <dbReference type="NCBI Taxonomy" id="1073996"/>
    <lineage>
        <taxon>Archaea</taxon>
        <taxon>Methanobacteriati</taxon>
        <taxon>Methanobacteriota</taxon>
        <taxon>Stenosarchaea group</taxon>
        <taxon>Halobacteria</taxon>
        <taxon>Halobacteriales</taxon>
        <taxon>Haloferacaceae</taxon>
        <taxon>Halohasta</taxon>
    </lineage>
</organism>
<accession>A0A1H6R6C3</accession>
<sequence length="62" mass="6485">MKVGWAYMGLAALLVIAGTIISISGNGIIGDILLVLSIPTIYYGSKSLAAEREAETETEEVA</sequence>
<reference evidence="2 3" key="1">
    <citation type="submission" date="2016-10" db="EMBL/GenBank/DDBJ databases">
        <authorList>
            <person name="de Groot N.N."/>
        </authorList>
    </citation>
    <scope>NUCLEOTIDE SEQUENCE [LARGE SCALE GENOMIC DNA]</scope>
    <source>
        <strain evidence="2 3">DSM 22187</strain>
    </source>
</reference>
<dbReference type="STRING" id="1073996.SAMN05444271_101243"/>
<dbReference type="EMBL" id="FNYR01000001">
    <property type="protein sequence ID" value="SEI50016.1"/>
    <property type="molecule type" value="Genomic_DNA"/>
</dbReference>
<keyword evidence="1" id="KW-1133">Transmembrane helix</keyword>
<dbReference type="AlphaFoldDB" id="A0A1H6R6C3"/>